<comment type="similarity">
    <text evidence="1 5 6">Belongs to the bacterial ribosomal protein bL35 family.</text>
</comment>
<dbReference type="GO" id="GO:0005840">
    <property type="term" value="C:ribosome"/>
    <property type="evidence" value="ECO:0007669"/>
    <property type="project" value="UniProtKB-KW"/>
</dbReference>
<dbReference type="PRINTS" id="PR00064">
    <property type="entry name" value="RIBOSOMALL35"/>
</dbReference>
<dbReference type="GO" id="GO:0006412">
    <property type="term" value="P:translation"/>
    <property type="evidence" value="ECO:0007669"/>
    <property type="project" value="UniProtKB-UniRule"/>
</dbReference>
<evidence type="ECO:0000256" key="1">
    <source>
        <dbReference type="ARBA" id="ARBA00006598"/>
    </source>
</evidence>
<evidence type="ECO:0000313" key="8">
    <source>
        <dbReference type="Proteomes" id="UP001196068"/>
    </source>
</evidence>
<keyword evidence="2 5" id="KW-0689">Ribosomal protein</keyword>
<reference evidence="7" key="2">
    <citation type="journal article" date="2021" name="Syst. Appl. Microbiol.">
        <title>Roseomonas hellenica sp. nov., isolated from roots of wild-growing Alkanna tinctoria.</title>
        <authorList>
            <person name="Rat A."/>
            <person name="Naranjo H.D."/>
            <person name="Lebbe L."/>
            <person name="Cnockaert M."/>
            <person name="Krigas N."/>
            <person name="Grigoriadou K."/>
            <person name="Maloupa E."/>
            <person name="Willems A."/>
        </authorList>
    </citation>
    <scope>NUCLEOTIDE SEQUENCE</scope>
    <source>
        <strain evidence="7">LMG 28251</strain>
    </source>
</reference>
<dbReference type="InterPro" id="IPR018265">
    <property type="entry name" value="Ribosomal_bL35_CS"/>
</dbReference>
<dbReference type="EMBL" id="JAAEDH010000002">
    <property type="protein sequence ID" value="MBR0653916.1"/>
    <property type="molecule type" value="Genomic_DNA"/>
</dbReference>
<sequence length="68" mass="7725">MSKMKTKSSVKKRFRLTASGKVLAGPGNKRHQLTAKTNKMKRQNRGSQVLRHQDGLTILQWMPYGSAR</sequence>
<keyword evidence="8" id="KW-1185">Reference proteome</keyword>
<evidence type="ECO:0000256" key="3">
    <source>
        <dbReference type="ARBA" id="ARBA00023274"/>
    </source>
</evidence>
<accession>A0AAF1JUT8</accession>
<dbReference type="Proteomes" id="UP001196068">
    <property type="component" value="Unassembled WGS sequence"/>
</dbReference>
<protein>
    <recommendedName>
        <fullName evidence="4 5">Large ribosomal subunit protein bL35</fullName>
    </recommendedName>
</protein>
<dbReference type="InterPro" id="IPR037229">
    <property type="entry name" value="Ribosomal_bL35_sf"/>
</dbReference>
<evidence type="ECO:0000256" key="5">
    <source>
        <dbReference type="HAMAP-Rule" id="MF_00514"/>
    </source>
</evidence>
<evidence type="ECO:0000256" key="2">
    <source>
        <dbReference type="ARBA" id="ARBA00022980"/>
    </source>
</evidence>
<gene>
    <name evidence="5 7" type="primary">rpmI</name>
    <name evidence="7" type="ORF">GXW79_02370</name>
</gene>
<dbReference type="AlphaFoldDB" id="A0AAF1JUT8"/>
<dbReference type="GO" id="GO:0003735">
    <property type="term" value="F:structural constituent of ribosome"/>
    <property type="evidence" value="ECO:0007669"/>
    <property type="project" value="InterPro"/>
</dbReference>
<dbReference type="HAMAP" id="MF_00514">
    <property type="entry name" value="Ribosomal_bL35"/>
    <property type="match status" value="1"/>
</dbReference>
<organism evidence="7 8">
    <name type="scientific">Plastoroseomonas arctica</name>
    <dbReference type="NCBI Taxonomy" id="1509237"/>
    <lineage>
        <taxon>Bacteria</taxon>
        <taxon>Pseudomonadati</taxon>
        <taxon>Pseudomonadota</taxon>
        <taxon>Alphaproteobacteria</taxon>
        <taxon>Acetobacterales</taxon>
        <taxon>Acetobacteraceae</taxon>
        <taxon>Plastoroseomonas</taxon>
    </lineage>
</organism>
<dbReference type="Gene3D" id="4.10.410.60">
    <property type="match status" value="1"/>
</dbReference>
<keyword evidence="3 5" id="KW-0687">Ribonucleoprotein</keyword>
<proteinExistence type="inferred from homology"/>
<evidence type="ECO:0000313" key="7">
    <source>
        <dbReference type="EMBL" id="MBR0653916.1"/>
    </source>
</evidence>
<dbReference type="RefSeq" id="WP_211872624.1">
    <property type="nucleotide sequence ID" value="NZ_JAAEDH010000002.1"/>
</dbReference>
<dbReference type="FunFam" id="4.10.410.60:FF:000001">
    <property type="entry name" value="50S ribosomal protein L35"/>
    <property type="match status" value="1"/>
</dbReference>
<name>A0AAF1JUT8_9PROT</name>
<dbReference type="GO" id="GO:1990904">
    <property type="term" value="C:ribonucleoprotein complex"/>
    <property type="evidence" value="ECO:0007669"/>
    <property type="project" value="UniProtKB-KW"/>
</dbReference>
<reference evidence="7" key="1">
    <citation type="submission" date="2020-01" db="EMBL/GenBank/DDBJ databases">
        <authorList>
            <person name="Rat A."/>
        </authorList>
    </citation>
    <scope>NUCLEOTIDE SEQUENCE</scope>
    <source>
        <strain evidence="7">LMG 28251</strain>
    </source>
</reference>
<dbReference type="Pfam" id="PF01632">
    <property type="entry name" value="Ribosomal_L35p"/>
    <property type="match status" value="1"/>
</dbReference>
<dbReference type="InterPro" id="IPR021137">
    <property type="entry name" value="Ribosomal_bL35-like"/>
</dbReference>
<dbReference type="InterPro" id="IPR001706">
    <property type="entry name" value="Ribosomal_bL35"/>
</dbReference>
<dbReference type="PROSITE" id="PS00936">
    <property type="entry name" value="RIBOSOMAL_L35"/>
    <property type="match status" value="1"/>
</dbReference>
<dbReference type="NCBIfam" id="TIGR00001">
    <property type="entry name" value="rpmI_bact"/>
    <property type="match status" value="1"/>
</dbReference>
<dbReference type="SUPFAM" id="SSF143034">
    <property type="entry name" value="L35p-like"/>
    <property type="match status" value="1"/>
</dbReference>
<comment type="caution">
    <text evidence="7">The sequence shown here is derived from an EMBL/GenBank/DDBJ whole genome shotgun (WGS) entry which is preliminary data.</text>
</comment>
<evidence type="ECO:0000256" key="4">
    <source>
        <dbReference type="ARBA" id="ARBA00071664"/>
    </source>
</evidence>
<evidence type="ECO:0000256" key="6">
    <source>
        <dbReference type="RuleBase" id="RU000568"/>
    </source>
</evidence>